<protein>
    <submittedName>
        <fullName evidence="2">Uncharacterized protein</fullName>
    </submittedName>
</protein>
<dbReference type="EMBL" id="BQXS01012563">
    <property type="protein sequence ID" value="GKT25048.1"/>
    <property type="molecule type" value="Genomic_DNA"/>
</dbReference>
<name>A0ABQ5K1S4_9EUKA</name>
<dbReference type="Proteomes" id="UP001057375">
    <property type="component" value="Unassembled WGS sequence"/>
</dbReference>
<organism evidence="2 3">
    <name type="scientific">Aduncisulcus paluster</name>
    <dbReference type="NCBI Taxonomy" id="2918883"/>
    <lineage>
        <taxon>Eukaryota</taxon>
        <taxon>Metamonada</taxon>
        <taxon>Carpediemonas-like organisms</taxon>
        <taxon>Aduncisulcus</taxon>
    </lineage>
</organism>
<reference evidence="2" key="1">
    <citation type="submission" date="2022-03" db="EMBL/GenBank/DDBJ databases">
        <title>Draft genome sequence of Aduncisulcus paluster, a free-living microaerophilic Fornicata.</title>
        <authorList>
            <person name="Yuyama I."/>
            <person name="Kume K."/>
            <person name="Tamura T."/>
            <person name="Inagaki Y."/>
            <person name="Hashimoto T."/>
        </authorList>
    </citation>
    <scope>NUCLEOTIDE SEQUENCE</scope>
    <source>
        <strain evidence="2">NY0171</strain>
    </source>
</reference>
<feature type="region of interest" description="Disordered" evidence="1">
    <location>
        <begin position="76"/>
        <end position="103"/>
    </location>
</feature>
<proteinExistence type="predicted"/>
<comment type="caution">
    <text evidence="2">The sequence shown here is derived from an EMBL/GenBank/DDBJ whole genome shotgun (WGS) entry which is preliminary data.</text>
</comment>
<evidence type="ECO:0000256" key="1">
    <source>
        <dbReference type="SAM" id="MobiDB-lite"/>
    </source>
</evidence>
<evidence type="ECO:0000313" key="3">
    <source>
        <dbReference type="Proteomes" id="UP001057375"/>
    </source>
</evidence>
<gene>
    <name evidence="2" type="ORF">ADUPG1_012916</name>
</gene>
<accession>A0ABQ5K1S4</accession>
<keyword evidence="3" id="KW-1185">Reference proteome</keyword>
<evidence type="ECO:0000313" key="2">
    <source>
        <dbReference type="EMBL" id="GKT25048.1"/>
    </source>
</evidence>
<sequence>MPTHKNYKRKGVRIVDEIFEIPRIESLYESQKKTDKSVQMLTKLVEDQQQSLHILARAIENLATKLDTVSSVTKPTATLEEHDSVNPNEPNPNPSAKEESSLQFDDLLSSSDVIDDEKAQPKVKIISDAGTRTRDQPVEPKIDFSSGGEKVCPAETGKKVFDKDRFLSPYAPYELKFPVSIGHNNHEPSPPPDVAMARKATTPGLLQYRETPQVHYSTSDVGKPPILETLDAKSYEVFISRYKAYESRGGTRPIHCCISDSVSRLIISYYPDSKEPVIDLIRKEVAPSTLSQFMTRLKSFKLSYDDSMNSLHKYNLLFFQLSDAAPLLAEKYQKSMCRQYIDGIPILKIKSGIQPLLDCDDCSLSMEFHFLGM</sequence>